<accession>N1JQH9</accession>
<dbReference type="HOGENOM" id="CLU_018153_0_1_1"/>
<evidence type="ECO:0000313" key="3">
    <source>
        <dbReference type="Proteomes" id="UP000015441"/>
    </source>
</evidence>
<dbReference type="OrthoDB" id="3611560at2759"/>
<keyword evidence="3" id="KW-1185">Reference proteome</keyword>
<feature type="compositionally biased region" description="Polar residues" evidence="1">
    <location>
        <begin position="180"/>
        <end position="190"/>
    </location>
</feature>
<name>N1JQH9_BLUG1</name>
<feature type="region of interest" description="Disordered" evidence="1">
    <location>
        <begin position="81"/>
        <end position="113"/>
    </location>
</feature>
<protein>
    <submittedName>
        <fullName evidence="2">EKA-like protein</fullName>
    </submittedName>
</protein>
<proteinExistence type="predicted"/>
<evidence type="ECO:0000313" key="2">
    <source>
        <dbReference type="EMBL" id="CCU82985.1"/>
    </source>
</evidence>
<sequence length="664" mass="71919">MPPTRKTHKNAISGTAKDRVNKPYKLHESIRIIARQKLTEKGVEVSDQNLDTIEAALEAKGGDIPEVEMLDAEVLKLKSLSESRWASSSPDDAEKASGPAETSRETVIAPEKRATVPAVPRLVEVSSSKGAEIITNKASTAPESVAEKAVPSTTTAEAINASRPKPPPASIPGTAECHNHSSGGAPTGTTPIHPPEIEALLEAERKRAANTSARLEIGSTVLKTLESVILSMKTTDNCHSLSIGTEATLWSEVFYFQSMVNYRLKRIITVTLYMIITPANDTVFYPYIRISSRIPFRIPSRIPSRIPLSAEKSSPPPHRPAGQQQRALTTIDHQDSKSCSRGAPGHFNLGNCSPERATQTADASDDKSCPENADSADQVIGQDAPFWRNLSPAGIREAVAQLTNATQAAIEHVYRVPTGFALRAKNKESRQALLNAAESFLPIGGRLEEASELVALQISTVPVAIHTLLGRAIPVKVRPHGKTRLDAPYKSWLAHFKNGAAPRQRFHLFDNSGVAVPHKPRQTVQQCKRCLQFHGTRGCARAQACWNCTSTMHSTDECRSHIKCRNCGVPHRSDSRVCLARPIKSGPVSREQLANIRIASQRELAAVMRAKAAARRAEATVQAAARQTQDSPTAVKSNNSFEVLMTDVTPDATPTGTTNLVESS</sequence>
<feature type="region of interest" description="Disordered" evidence="1">
    <location>
        <begin position="306"/>
        <end position="377"/>
    </location>
</feature>
<organism evidence="2 3">
    <name type="scientific">Blumeria graminis f. sp. hordei (strain DH14)</name>
    <name type="common">Barley powdery mildew</name>
    <name type="synonym">Oidium monilioides f. sp. hordei</name>
    <dbReference type="NCBI Taxonomy" id="546991"/>
    <lineage>
        <taxon>Eukaryota</taxon>
        <taxon>Fungi</taxon>
        <taxon>Dikarya</taxon>
        <taxon>Ascomycota</taxon>
        <taxon>Pezizomycotina</taxon>
        <taxon>Leotiomycetes</taxon>
        <taxon>Erysiphales</taxon>
        <taxon>Erysiphaceae</taxon>
        <taxon>Blumeria</taxon>
        <taxon>Blumeria hordei</taxon>
    </lineage>
</organism>
<reference evidence="2 3" key="1">
    <citation type="journal article" date="2010" name="Science">
        <title>Genome expansion and gene loss in powdery mildew fungi reveal tradeoffs in extreme parasitism.</title>
        <authorList>
            <person name="Spanu P.D."/>
            <person name="Abbott J.C."/>
            <person name="Amselem J."/>
            <person name="Burgis T.A."/>
            <person name="Soanes D.M."/>
            <person name="Stueber K."/>
            <person name="Ver Loren van Themaat E."/>
            <person name="Brown J.K.M."/>
            <person name="Butcher S.A."/>
            <person name="Gurr S.J."/>
            <person name="Lebrun M.-H."/>
            <person name="Ridout C.J."/>
            <person name="Schulze-Lefert P."/>
            <person name="Talbot N.J."/>
            <person name="Ahmadinejad N."/>
            <person name="Ametz C."/>
            <person name="Barton G.R."/>
            <person name="Benjdia M."/>
            <person name="Bidzinski P."/>
            <person name="Bindschedler L.V."/>
            <person name="Both M."/>
            <person name="Brewer M.T."/>
            <person name="Cadle-Davidson L."/>
            <person name="Cadle-Davidson M.M."/>
            <person name="Collemare J."/>
            <person name="Cramer R."/>
            <person name="Frenkel O."/>
            <person name="Godfrey D."/>
            <person name="Harriman J."/>
            <person name="Hoede C."/>
            <person name="King B.C."/>
            <person name="Klages S."/>
            <person name="Kleemann J."/>
            <person name="Knoll D."/>
            <person name="Koti P.S."/>
            <person name="Kreplak J."/>
            <person name="Lopez-Ruiz F.J."/>
            <person name="Lu X."/>
            <person name="Maekawa T."/>
            <person name="Mahanil S."/>
            <person name="Micali C."/>
            <person name="Milgroom M.G."/>
            <person name="Montana G."/>
            <person name="Noir S."/>
            <person name="O'Connell R.J."/>
            <person name="Oberhaensli S."/>
            <person name="Parlange F."/>
            <person name="Pedersen C."/>
            <person name="Quesneville H."/>
            <person name="Reinhardt R."/>
            <person name="Rott M."/>
            <person name="Sacristan S."/>
            <person name="Schmidt S.M."/>
            <person name="Schoen M."/>
            <person name="Skamnioti P."/>
            <person name="Sommer H."/>
            <person name="Stephens A."/>
            <person name="Takahara H."/>
            <person name="Thordal-Christensen H."/>
            <person name="Vigouroux M."/>
            <person name="Wessling R."/>
            <person name="Wicker T."/>
            <person name="Panstruga R."/>
        </authorList>
    </citation>
    <scope>NUCLEOTIDE SEQUENCE [LARGE SCALE GENOMIC DNA]</scope>
    <source>
        <strain evidence="2">DH14</strain>
    </source>
</reference>
<dbReference type="AlphaFoldDB" id="N1JQH9"/>
<dbReference type="EMBL" id="CAUH01007354">
    <property type="protein sequence ID" value="CCU82985.1"/>
    <property type="molecule type" value="Genomic_DNA"/>
</dbReference>
<comment type="caution">
    <text evidence="2">The sequence shown here is derived from an EMBL/GenBank/DDBJ whole genome shotgun (WGS) entry which is preliminary data.</text>
</comment>
<dbReference type="InParanoid" id="N1JQH9"/>
<feature type="region of interest" description="Disordered" evidence="1">
    <location>
        <begin position="1"/>
        <end position="20"/>
    </location>
</feature>
<feature type="region of interest" description="Disordered" evidence="1">
    <location>
        <begin position="139"/>
        <end position="193"/>
    </location>
</feature>
<gene>
    <name evidence="2" type="ORF">BGHDH14_bgh06957</name>
</gene>
<evidence type="ECO:0000256" key="1">
    <source>
        <dbReference type="SAM" id="MobiDB-lite"/>
    </source>
</evidence>
<dbReference type="Proteomes" id="UP000015441">
    <property type="component" value="Unassembled WGS sequence"/>
</dbReference>